<evidence type="ECO:0000313" key="16">
    <source>
        <dbReference type="Proteomes" id="UP001295423"/>
    </source>
</evidence>
<dbReference type="PANTHER" id="PTHR20836">
    <property type="entry name" value="DIHYDRODIPICOLINATE REDUCTASE"/>
    <property type="match status" value="1"/>
</dbReference>
<dbReference type="GO" id="GO:0008839">
    <property type="term" value="F:4-hydroxy-tetrahydrodipicolinate reductase"/>
    <property type="evidence" value="ECO:0007669"/>
    <property type="project" value="UniProtKB-EC"/>
</dbReference>
<feature type="domain" description="Dihydrodipicolinate reductase C-terminal" evidence="14">
    <location>
        <begin position="181"/>
        <end position="320"/>
    </location>
</feature>
<comment type="caution">
    <text evidence="15">The sequence shown here is derived from an EMBL/GenBank/DDBJ whole genome shotgun (WGS) entry which is preliminary data.</text>
</comment>
<reference evidence="15" key="1">
    <citation type="submission" date="2023-08" db="EMBL/GenBank/DDBJ databases">
        <authorList>
            <person name="Audoor S."/>
            <person name="Bilcke G."/>
        </authorList>
    </citation>
    <scope>NUCLEOTIDE SEQUENCE</scope>
</reference>
<evidence type="ECO:0000256" key="6">
    <source>
        <dbReference type="ARBA" id="ARBA00023027"/>
    </source>
</evidence>
<dbReference type="SUPFAM" id="SSF51735">
    <property type="entry name" value="NAD(P)-binding Rossmann-fold domains"/>
    <property type="match status" value="1"/>
</dbReference>
<organism evidence="15 16">
    <name type="scientific">Cylindrotheca closterium</name>
    <dbReference type="NCBI Taxonomy" id="2856"/>
    <lineage>
        <taxon>Eukaryota</taxon>
        <taxon>Sar</taxon>
        <taxon>Stramenopiles</taxon>
        <taxon>Ochrophyta</taxon>
        <taxon>Bacillariophyta</taxon>
        <taxon>Bacillariophyceae</taxon>
        <taxon>Bacillariophycidae</taxon>
        <taxon>Bacillariales</taxon>
        <taxon>Bacillariaceae</taxon>
        <taxon>Cylindrotheca</taxon>
    </lineage>
</organism>
<evidence type="ECO:0000256" key="9">
    <source>
        <dbReference type="ARBA" id="ARBA00038983"/>
    </source>
</evidence>
<keyword evidence="6" id="KW-0520">NAD</keyword>
<dbReference type="Gene3D" id="3.30.360.10">
    <property type="entry name" value="Dihydrodipicolinate Reductase, domain 2"/>
    <property type="match status" value="1"/>
</dbReference>
<dbReference type="NCBIfam" id="TIGR02130">
    <property type="entry name" value="dapB_plant"/>
    <property type="match status" value="1"/>
</dbReference>
<dbReference type="InterPro" id="IPR022663">
    <property type="entry name" value="DapB_C"/>
</dbReference>
<dbReference type="Proteomes" id="UP001295423">
    <property type="component" value="Unassembled WGS sequence"/>
</dbReference>
<dbReference type="PANTHER" id="PTHR20836:SF0">
    <property type="entry name" value="4-HYDROXY-TETRAHYDRODIPICOLINATE REDUCTASE 1, CHLOROPLASTIC-RELATED"/>
    <property type="match status" value="1"/>
</dbReference>
<dbReference type="GO" id="GO:0019877">
    <property type="term" value="P:diaminopimelate biosynthetic process"/>
    <property type="evidence" value="ECO:0007669"/>
    <property type="project" value="UniProtKB-KW"/>
</dbReference>
<dbReference type="AlphaFoldDB" id="A0AAD2PWJ1"/>
<evidence type="ECO:0000259" key="14">
    <source>
        <dbReference type="Pfam" id="PF05173"/>
    </source>
</evidence>
<evidence type="ECO:0000256" key="7">
    <source>
        <dbReference type="ARBA" id="ARBA00023154"/>
    </source>
</evidence>
<evidence type="ECO:0000256" key="3">
    <source>
        <dbReference type="ARBA" id="ARBA00022857"/>
    </source>
</evidence>
<comment type="pathway">
    <text evidence="8">Amino-acid biosynthesis; L-lysine biosynthesis via DAP pathway; (S)-tetrahydrodipicolinate from L-aspartate: step 4/4.</text>
</comment>
<name>A0AAD2PWJ1_9STRA</name>
<evidence type="ECO:0000259" key="13">
    <source>
        <dbReference type="Pfam" id="PF01113"/>
    </source>
</evidence>
<keyword evidence="3" id="KW-0521">NADP</keyword>
<sequence length="326" mass="34830">MRSALRLSSILALLLEASAFVSQSRQPTSDVSLKMAGGDDVYVMVNGMPGPMATAAAEACLRKGLKLTPVAMTGPDIQSSTITVYDSVTGKSSDVKLIPASEPDELKASIAGIKESCGEKNVLAIDYTHPSAVNNNALFYAGNKLPFVMGTTGGDREKLIDDMQSAKHFAVIAPNMGKQIVAMQAALEDLATKYPGAFAGYKLECKESHQKTKADTSGTAKAVIDSLTQLSDDSFTYDDIEMVRDDKESIEFGVSEDALKGHAFHTYTLTSSDGSVQFQLKHNVSGRTVYAEGTADAVKFLAKKVQSESEGKVYNMINVLEEGSLE</sequence>
<evidence type="ECO:0000256" key="2">
    <source>
        <dbReference type="ARBA" id="ARBA00022605"/>
    </source>
</evidence>
<dbReference type="EC" id="1.17.1.8" evidence="9"/>
<evidence type="ECO:0000256" key="1">
    <source>
        <dbReference type="ARBA" id="ARBA00006642"/>
    </source>
</evidence>
<protein>
    <recommendedName>
        <fullName evidence="9">4-hydroxy-tetrahydrodipicolinate reductase</fullName>
        <ecNumber evidence="9">1.17.1.8</ecNumber>
    </recommendedName>
</protein>
<evidence type="ECO:0000256" key="4">
    <source>
        <dbReference type="ARBA" id="ARBA00022915"/>
    </source>
</evidence>
<evidence type="ECO:0000256" key="11">
    <source>
        <dbReference type="ARBA" id="ARBA00049396"/>
    </source>
</evidence>
<comment type="similarity">
    <text evidence="1">Belongs to the DapB family.</text>
</comment>
<keyword evidence="7" id="KW-0457">Lysine biosynthesis</keyword>
<comment type="catalytic activity">
    <reaction evidence="11">
        <text>(S)-2,3,4,5-tetrahydrodipicolinate + NAD(+) + H2O = (2S,4S)-4-hydroxy-2,3,4,5-tetrahydrodipicolinate + NADH + H(+)</text>
        <dbReference type="Rhea" id="RHEA:35323"/>
        <dbReference type="ChEBI" id="CHEBI:15377"/>
        <dbReference type="ChEBI" id="CHEBI:15378"/>
        <dbReference type="ChEBI" id="CHEBI:16845"/>
        <dbReference type="ChEBI" id="CHEBI:57540"/>
        <dbReference type="ChEBI" id="CHEBI:57945"/>
        <dbReference type="ChEBI" id="CHEBI:67139"/>
        <dbReference type="EC" id="1.17.1.8"/>
    </reaction>
</comment>
<comment type="catalytic activity">
    <reaction evidence="10">
        <text>(S)-2,3,4,5-tetrahydrodipicolinate + NADP(+) + H2O = (2S,4S)-4-hydroxy-2,3,4,5-tetrahydrodipicolinate + NADPH + H(+)</text>
        <dbReference type="Rhea" id="RHEA:35331"/>
        <dbReference type="ChEBI" id="CHEBI:15377"/>
        <dbReference type="ChEBI" id="CHEBI:15378"/>
        <dbReference type="ChEBI" id="CHEBI:16845"/>
        <dbReference type="ChEBI" id="CHEBI:57783"/>
        <dbReference type="ChEBI" id="CHEBI:58349"/>
        <dbReference type="ChEBI" id="CHEBI:67139"/>
        <dbReference type="EC" id="1.17.1.8"/>
    </reaction>
</comment>
<keyword evidence="5" id="KW-0560">Oxidoreductase</keyword>
<keyword evidence="16" id="KW-1185">Reference proteome</keyword>
<dbReference type="InterPro" id="IPR023940">
    <property type="entry name" value="DHDPR_bac"/>
</dbReference>
<evidence type="ECO:0000256" key="8">
    <source>
        <dbReference type="ARBA" id="ARBA00037922"/>
    </source>
</evidence>
<dbReference type="Pfam" id="PF05173">
    <property type="entry name" value="DapB_C"/>
    <property type="match status" value="1"/>
</dbReference>
<accession>A0AAD2PWJ1</accession>
<evidence type="ECO:0000313" key="15">
    <source>
        <dbReference type="EMBL" id="CAJ1961077.1"/>
    </source>
</evidence>
<keyword evidence="2" id="KW-0028">Amino-acid biosynthesis</keyword>
<dbReference type="Gene3D" id="3.40.50.720">
    <property type="entry name" value="NAD(P)-binding Rossmann-like Domain"/>
    <property type="match status" value="1"/>
</dbReference>
<evidence type="ECO:0000256" key="5">
    <source>
        <dbReference type="ARBA" id="ARBA00023002"/>
    </source>
</evidence>
<dbReference type="EMBL" id="CAKOGP040002080">
    <property type="protein sequence ID" value="CAJ1961077.1"/>
    <property type="molecule type" value="Genomic_DNA"/>
</dbReference>
<feature type="signal peptide" evidence="12">
    <location>
        <begin position="1"/>
        <end position="19"/>
    </location>
</feature>
<dbReference type="InterPro" id="IPR000846">
    <property type="entry name" value="DapB_N"/>
</dbReference>
<dbReference type="InterPro" id="IPR036291">
    <property type="entry name" value="NAD(P)-bd_dom_sf"/>
</dbReference>
<dbReference type="InterPro" id="IPR011859">
    <property type="entry name" value="Dihydrodipicolinate_Rdtase_pln"/>
</dbReference>
<proteinExistence type="inferred from homology"/>
<gene>
    <name evidence="15" type="ORF">CYCCA115_LOCUS19028</name>
</gene>
<feature type="domain" description="Dihydrodipicolinate reductase N-terminal" evidence="13">
    <location>
        <begin position="43"/>
        <end position="176"/>
    </location>
</feature>
<evidence type="ECO:0000256" key="10">
    <source>
        <dbReference type="ARBA" id="ARBA00049080"/>
    </source>
</evidence>
<dbReference type="GO" id="GO:0009570">
    <property type="term" value="C:chloroplast stroma"/>
    <property type="evidence" value="ECO:0007669"/>
    <property type="project" value="TreeGrafter"/>
</dbReference>
<keyword evidence="4" id="KW-0220">Diaminopimelate biosynthesis</keyword>
<dbReference type="Pfam" id="PF01113">
    <property type="entry name" value="DapB_N"/>
    <property type="match status" value="1"/>
</dbReference>
<dbReference type="GO" id="GO:0070402">
    <property type="term" value="F:NADPH binding"/>
    <property type="evidence" value="ECO:0007669"/>
    <property type="project" value="InterPro"/>
</dbReference>
<evidence type="ECO:0000256" key="12">
    <source>
        <dbReference type="SAM" id="SignalP"/>
    </source>
</evidence>
<feature type="chain" id="PRO_5042273939" description="4-hydroxy-tetrahydrodipicolinate reductase" evidence="12">
    <location>
        <begin position="20"/>
        <end position="326"/>
    </location>
</feature>
<dbReference type="GO" id="GO:0009089">
    <property type="term" value="P:lysine biosynthetic process via diaminopimelate"/>
    <property type="evidence" value="ECO:0007669"/>
    <property type="project" value="InterPro"/>
</dbReference>
<keyword evidence="12" id="KW-0732">Signal</keyword>